<keyword evidence="1" id="KW-0472">Membrane</keyword>
<keyword evidence="1" id="KW-0812">Transmembrane</keyword>
<dbReference type="AlphaFoldDB" id="A0A6G1GN09"/>
<proteinExistence type="predicted"/>
<protein>
    <submittedName>
        <fullName evidence="2">Uncharacterized protein</fullName>
    </submittedName>
</protein>
<feature type="transmembrane region" description="Helical" evidence="1">
    <location>
        <begin position="6"/>
        <end position="29"/>
    </location>
</feature>
<sequence>MVTVEPLYVFRFVLIVLILIEKGAIEVYIQRERRVVWRELARATLLGTMMITNTRDFH</sequence>
<gene>
    <name evidence="2" type="ORF">K402DRAFT_397599</name>
</gene>
<organism evidence="2 3">
    <name type="scientific">Aulographum hederae CBS 113979</name>
    <dbReference type="NCBI Taxonomy" id="1176131"/>
    <lineage>
        <taxon>Eukaryota</taxon>
        <taxon>Fungi</taxon>
        <taxon>Dikarya</taxon>
        <taxon>Ascomycota</taxon>
        <taxon>Pezizomycotina</taxon>
        <taxon>Dothideomycetes</taxon>
        <taxon>Pleosporomycetidae</taxon>
        <taxon>Aulographales</taxon>
        <taxon>Aulographaceae</taxon>
    </lineage>
</organism>
<name>A0A6G1GN09_9PEZI</name>
<evidence type="ECO:0000313" key="2">
    <source>
        <dbReference type="EMBL" id="KAF1982343.1"/>
    </source>
</evidence>
<keyword evidence="3" id="KW-1185">Reference proteome</keyword>
<accession>A0A6G1GN09</accession>
<dbReference type="EMBL" id="ML977185">
    <property type="protein sequence ID" value="KAF1982343.1"/>
    <property type="molecule type" value="Genomic_DNA"/>
</dbReference>
<reference evidence="2" key="1">
    <citation type="journal article" date="2020" name="Stud. Mycol.">
        <title>101 Dothideomycetes genomes: a test case for predicting lifestyles and emergence of pathogens.</title>
        <authorList>
            <person name="Haridas S."/>
            <person name="Albert R."/>
            <person name="Binder M."/>
            <person name="Bloem J."/>
            <person name="Labutti K."/>
            <person name="Salamov A."/>
            <person name="Andreopoulos B."/>
            <person name="Baker S."/>
            <person name="Barry K."/>
            <person name="Bills G."/>
            <person name="Bluhm B."/>
            <person name="Cannon C."/>
            <person name="Castanera R."/>
            <person name="Culley D."/>
            <person name="Daum C."/>
            <person name="Ezra D."/>
            <person name="Gonzalez J."/>
            <person name="Henrissat B."/>
            <person name="Kuo A."/>
            <person name="Liang C."/>
            <person name="Lipzen A."/>
            <person name="Lutzoni F."/>
            <person name="Magnuson J."/>
            <person name="Mondo S."/>
            <person name="Nolan M."/>
            <person name="Ohm R."/>
            <person name="Pangilinan J."/>
            <person name="Park H.-J."/>
            <person name="Ramirez L."/>
            <person name="Alfaro M."/>
            <person name="Sun H."/>
            <person name="Tritt A."/>
            <person name="Yoshinaga Y."/>
            <person name="Zwiers L.-H."/>
            <person name="Turgeon B."/>
            <person name="Goodwin S."/>
            <person name="Spatafora J."/>
            <person name="Crous P."/>
            <person name="Grigoriev I."/>
        </authorList>
    </citation>
    <scope>NUCLEOTIDE SEQUENCE</scope>
    <source>
        <strain evidence="2">CBS 113979</strain>
    </source>
</reference>
<evidence type="ECO:0000313" key="3">
    <source>
        <dbReference type="Proteomes" id="UP000800041"/>
    </source>
</evidence>
<evidence type="ECO:0000256" key="1">
    <source>
        <dbReference type="SAM" id="Phobius"/>
    </source>
</evidence>
<keyword evidence="1" id="KW-1133">Transmembrane helix</keyword>
<dbReference type="Proteomes" id="UP000800041">
    <property type="component" value="Unassembled WGS sequence"/>
</dbReference>